<sequence>MRHVNTNCPACGGPVEFITGSSLVTVCEFCHTAVGRGDRDVKDYGKVAEVGDPASGLARGITGKWNKKSFTITGRVRYRHSGGGSWDEWYLAFPGDRWGWLAEAQGKFSLTMQRKLTDKSRLPDYNSIQLEQKITLKGVELTVREKGVAVAEGAEGELPWEFHPGADHLYVDLYGANKAVATFEYGDGSDDAQQSAYLGSEVTLDELGIRLDSLDPDAGKVRVDSLQLNCPKCGGTLALRAPDETLRVACPNCTSILDAKDGKLALLQTLHQKKVRPLIPLGSVGDFGGKQYTVIGFMERYAKYAGRTYPWTEYLLYNRETGFRWLVCNDNHWSLVAPVDSPPSSIADSATYDGETFKIYDRGTAYVRYVLGEFYWKVTVGELVYTSDYIAPPRMLSWERSGYGKSQEVTISEGHYITAEEVEQAFGVKDLPRPWGVGVIQPRPTPGAKFWLAWLGFLFYLFFAYAVIGRGKADGWLLFYALVGVTLVPAVVMAYLHNFEVRRWKDSDFSPYASSDD</sequence>
<feature type="domain" description="DUF4178" evidence="2">
    <location>
        <begin position="281"/>
        <end position="418"/>
    </location>
</feature>
<keyword evidence="4" id="KW-1185">Reference proteome</keyword>
<dbReference type="InterPro" id="IPR025235">
    <property type="entry name" value="DUF4178"/>
</dbReference>
<accession>A0A518HQJ8</accession>
<keyword evidence="1" id="KW-0812">Transmembrane</keyword>
<keyword evidence="1" id="KW-1133">Transmembrane helix</keyword>
<name>A0A518HQJ8_9BACT</name>
<dbReference type="RefSeq" id="WP_145386902.1">
    <property type="nucleotide sequence ID" value="NZ_CP037423.1"/>
</dbReference>
<organism evidence="3 4">
    <name type="scientific">Stieleria neptunia</name>
    <dbReference type="NCBI Taxonomy" id="2527979"/>
    <lineage>
        <taxon>Bacteria</taxon>
        <taxon>Pseudomonadati</taxon>
        <taxon>Planctomycetota</taxon>
        <taxon>Planctomycetia</taxon>
        <taxon>Pirellulales</taxon>
        <taxon>Pirellulaceae</taxon>
        <taxon>Stieleria</taxon>
    </lineage>
</organism>
<evidence type="ECO:0000259" key="2">
    <source>
        <dbReference type="Pfam" id="PF13785"/>
    </source>
</evidence>
<dbReference type="OrthoDB" id="228033at2"/>
<dbReference type="KEGG" id="snep:Enr13x_29230"/>
<evidence type="ECO:0000313" key="3">
    <source>
        <dbReference type="EMBL" id="QDV43071.1"/>
    </source>
</evidence>
<feature type="transmembrane region" description="Helical" evidence="1">
    <location>
        <begin position="450"/>
        <end position="468"/>
    </location>
</feature>
<reference evidence="3 4" key="1">
    <citation type="submission" date="2019-03" db="EMBL/GenBank/DDBJ databases">
        <title>Deep-cultivation of Planctomycetes and their phenomic and genomic characterization uncovers novel biology.</title>
        <authorList>
            <person name="Wiegand S."/>
            <person name="Jogler M."/>
            <person name="Boedeker C."/>
            <person name="Pinto D."/>
            <person name="Vollmers J."/>
            <person name="Rivas-Marin E."/>
            <person name="Kohn T."/>
            <person name="Peeters S.H."/>
            <person name="Heuer A."/>
            <person name="Rast P."/>
            <person name="Oberbeckmann S."/>
            <person name="Bunk B."/>
            <person name="Jeske O."/>
            <person name="Meyerdierks A."/>
            <person name="Storesund J.E."/>
            <person name="Kallscheuer N."/>
            <person name="Luecker S."/>
            <person name="Lage O.M."/>
            <person name="Pohl T."/>
            <person name="Merkel B.J."/>
            <person name="Hornburger P."/>
            <person name="Mueller R.-W."/>
            <person name="Bruemmer F."/>
            <person name="Labrenz M."/>
            <person name="Spormann A.M."/>
            <person name="Op den Camp H."/>
            <person name="Overmann J."/>
            <person name="Amann R."/>
            <person name="Jetten M.S.M."/>
            <person name="Mascher T."/>
            <person name="Medema M.H."/>
            <person name="Devos D.P."/>
            <person name="Kaster A.-K."/>
            <person name="Ovreas L."/>
            <person name="Rohde M."/>
            <person name="Galperin M.Y."/>
            <person name="Jogler C."/>
        </authorList>
    </citation>
    <scope>NUCLEOTIDE SEQUENCE [LARGE SCALE GENOMIC DNA]</scope>
    <source>
        <strain evidence="3 4">Enr13</strain>
    </source>
</reference>
<dbReference type="Pfam" id="PF13785">
    <property type="entry name" value="DUF4178"/>
    <property type="match status" value="2"/>
</dbReference>
<proteinExistence type="predicted"/>
<dbReference type="EMBL" id="CP037423">
    <property type="protein sequence ID" value="QDV43071.1"/>
    <property type="molecule type" value="Genomic_DNA"/>
</dbReference>
<feature type="domain" description="DUF4178" evidence="2">
    <location>
        <begin position="60"/>
        <end position="199"/>
    </location>
</feature>
<keyword evidence="1" id="KW-0472">Membrane</keyword>
<dbReference type="Proteomes" id="UP000319004">
    <property type="component" value="Chromosome"/>
</dbReference>
<evidence type="ECO:0000256" key="1">
    <source>
        <dbReference type="SAM" id="Phobius"/>
    </source>
</evidence>
<dbReference type="AlphaFoldDB" id="A0A518HQJ8"/>
<evidence type="ECO:0000313" key="4">
    <source>
        <dbReference type="Proteomes" id="UP000319004"/>
    </source>
</evidence>
<protein>
    <recommendedName>
        <fullName evidence="2">DUF4178 domain-containing protein</fullName>
    </recommendedName>
</protein>
<gene>
    <name evidence="3" type="ORF">Enr13x_29230</name>
</gene>
<feature type="transmembrane region" description="Helical" evidence="1">
    <location>
        <begin position="475"/>
        <end position="496"/>
    </location>
</feature>